<organism evidence="7 8">
    <name type="scientific">Vibrio aestuarianus</name>
    <dbReference type="NCBI Taxonomy" id="28171"/>
    <lineage>
        <taxon>Bacteria</taxon>
        <taxon>Pseudomonadati</taxon>
        <taxon>Pseudomonadota</taxon>
        <taxon>Gammaproteobacteria</taxon>
        <taxon>Vibrionales</taxon>
        <taxon>Vibrionaceae</taxon>
        <taxon>Vibrio</taxon>
    </lineage>
</organism>
<dbReference type="InterPro" id="IPR004481">
    <property type="entry name" value="K/Na/Ca-exchanger"/>
</dbReference>
<keyword evidence="2 5" id="KW-0812">Transmembrane</keyword>
<feature type="transmembrane region" description="Helical" evidence="5">
    <location>
        <begin position="129"/>
        <end position="147"/>
    </location>
</feature>
<keyword evidence="4 5" id="KW-0472">Membrane</keyword>
<dbReference type="InterPro" id="IPR044880">
    <property type="entry name" value="NCX_ion-bd_dom_sf"/>
</dbReference>
<evidence type="ECO:0000256" key="4">
    <source>
        <dbReference type="ARBA" id="ARBA00023136"/>
    </source>
</evidence>
<name>A0ABM9FP12_9VIBR</name>
<feature type="transmembrane region" description="Helical" evidence="5">
    <location>
        <begin position="6"/>
        <end position="26"/>
    </location>
</feature>
<accession>A0ABM9FP12</accession>
<dbReference type="RefSeq" id="WP_071233017.1">
    <property type="nucleotide sequence ID" value="NZ_CALYLA010000019.1"/>
</dbReference>
<protein>
    <submittedName>
        <fullName evidence="7">Antiporter CaxA</fullName>
    </submittedName>
</protein>
<evidence type="ECO:0000256" key="5">
    <source>
        <dbReference type="SAM" id="Phobius"/>
    </source>
</evidence>
<evidence type="ECO:0000259" key="6">
    <source>
        <dbReference type="Pfam" id="PF01699"/>
    </source>
</evidence>
<dbReference type="EMBL" id="CALYLK010000135">
    <property type="protein sequence ID" value="CAH8222239.1"/>
    <property type="molecule type" value="Genomic_DNA"/>
</dbReference>
<dbReference type="NCBIfam" id="TIGR00367">
    <property type="entry name" value="calcium/sodium antiporter"/>
    <property type="match status" value="1"/>
</dbReference>
<keyword evidence="3 5" id="KW-1133">Transmembrane helix</keyword>
<feature type="transmembrane region" description="Helical" evidence="5">
    <location>
        <begin position="205"/>
        <end position="227"/>
    </location>
</feature>
<dbReference type="PANTHER" id="PTHR10846">
    <property type="entry name" value="SODIUM/POTASSIUM/CALCIUM EXCHANGER"/>
    <property type="match status" value="1"/>
</dbReference>
<keyword evidence="8" id="KW-1185">Reference proteome</keyword>
<feature type="transmembrane region" description="Helical" evidence="5">
    <location>
        <begin position="272"/>
        <end position="293"/>
    </location>
</feature>
<dbReference type="Pfam" id="PF01699">
    <property type="entry name" value="Na_Ca_ex"/>
    <property type="match status" value="2"/>
</dbReference>
<dbReference type="PANTHER" id="PTHR10846:SF8">
    <property type="entry name" value="INNER MEMBRANE PROTEIN YRBG"/>
    <property type="match status" value="1"/>
</dbReference>
<feature type="transmembrane region" description="Helical" evidence="5">
    <location>
        <begin position="305"/>
        <end position="322"/>
    </location>
</feature>
<evidence type="ECO:0000256" key="3">
    <source>
        <dbReference type="ARBA" id="ARBA00022989"/>
    </source>
</evidence>
<feature type="domain" description="Sodium/calcium exchanger membrane region" evidence="6">
    <location>
        <begin position="8"/>
        <end position="146"/>
    </location>
</feature>
<feature type="transmembrane region" description="Helical" evidence="5">
    <location>
        <begin position="107"/>
        <end position="123"/>
    </location>
</feature>
<dbReference type="InterPro" id="IPR004837">
    <property type="entry name" value="NaCa_Exmemb"/>
</dbReference>
<comment type="subcellular location">
    <subcellularLocation>
        <location evidence="1">Membrane</location>
        <topology evidence="1">Multi-pass membrane protein</topology>
    </subcellularLocation>
</comment>
<evidence type="ECO:0000256" key="2">
    <source>
        <dbReference type="ARBA" id="ARBA00022692"/>
    </source>
</evidence>
<comment type="caution">
    <text evidence="7">The sequence shown here is derived from an EMBL/GenBank/DDBJ whole genome shotgun (WGS) entry which is preliminary data.</text>
</comment>
<evidence type="ECO:0000313" key="8">
    <source>
        <dbReference type="Proteomes" id="UP001152658"/>
    </source>
</evidence>
<gene>
    <name evidence="7" type="ORF">VAE063_940016</name>
</gene>
<feature type="domain" description="Sodium/calcium exchanger membrane region" evidence="6">
    <location>
        <begin position="177"/>
        <end position="322"/>
    </location>
</feature>
<evidence type="ECO:0000313" key="7">
    <source>
        <dbReference type="EMBL" id="CAH8222239.1"/>
    </source>
</evidence>
<reference evidence="7" key="1">
    <citation type="submission" date="2022-06" db="EMBL/GenBank/DDBJ databases">
        <authorList>
            <person name="Goudenege D."/>
            <person name="Le Roux F."/>
        </authorList>
    </citation>
    <scope>NUCLEOTIDE SEQUENCE</scope>
    <source>
        <strain evidence="7">12-063</strain>
    </source>
</reference>
<feature type="transmembrane region" description="Helical" evidence="5">
    <location>
        <begin position="77"/>
        <end position="95"/>
    </location>
</feature>
<feature type="transmembrane region" description="Helical" evidence="5">
    <location>
        <begin position="234"/>
        <end position="257"/>
    </location>
</feature>
<dbReference type="Gene3D" id="1.20.1420.30">
    <property type="entry name" value="NCX, central ion-binding region"/>
    <property type="match status" value="1"/>
</dbReference>
<proteinExistence type="predicted"/>
<feature type="transmembrane region" description="Helical" evidence="5">
    <location>
        <begin position="175"/>
        <end position="193"/>
    </location>
</feature>
<dbReference type="GeneID" id="79917037"/>
<feature type="transmembrane region" description="Helical" evidence="5">
    <location>
        <begin position="38"/>
        <end position="65"/>
    </location>
</feature>
<sequence length="329" mass="35257">MTALPLPLLALSVGFFALSFSADRLISVSATYAKHCNVSLIFIGMTVVAFGTSAPELLVSAVAAVNHADELALGNGIGSNIINIGIVLSICVLIAPIRAHRRFLKREFPILAVSMVLCITLMSKGKLGVIDGLILALGLLVYCFYLAKSVQQGQTEHDEFEFLPVTKRRAGWESWGMLVLLLASSRLMVWGAVKLAQAAGLSELTIGLTIIAFGTSLPELAAAIAGVRRGMYDIVFATVIGSNIFNLLGVIALPALLGDDVSIPEQVLTRDIPFMALSTLVLGGMFAISYFRVSLSKEQTTDYHIHRVGGGILLLIFCVYLIKVSDDFL</sequence>
<dbReference type="Proteomes" id="UP001152658">
    <property type="component" value="Unassembled WGS sequence"/>
</dbReference>
<evidence type="ECO:0000256" key="1">
    <source>
        <dbReference type="ARBA" id="ARBA00004141"/>
    </source>
</evidence>